<sequence length="244" mass="24128">MPLTAIAAFWAVSFLLVLTPGADWAYVIAAGLRGRRWVPPAVAGLACGALLATAAVAAGVGALVARHPALLSALTLAGALWLLRLGRLMWRSAGAAAVPAPGAVVDGGARAAAGPVPAVAVADEHGRGPAPGPRTGHRLLVLGCALKGAGVSGLNPKLLLLLLALLPQFVQPAAAWPVAGQILALGAVHAASCVVVYLGVGLASQRVLGARPTAARTVTRVSGGLMIAIGVGLVGEQVGRWVGG</sequence>
<evidence type="ECO:0000256" key="3">
    <source>
        <dbReference type="ARBA" id="ARBA00022692"/>
    </source>
</evidence>
<evidence type="ECO:0000256" key="2">
    <source>
        <dbReference type="ARBA" id="ARBA00022475"/>
    </source>
</evidence>
<feature type="transmembrane region" description="Helical" evidence="6">
    <location>
        <begin position="69"/>
        <end position="86"/>
    </location>
</feature>
<organism evidence="7 8">
    <name type="scientific">Pseudaquabacterium rugosum</name>
    <dbReference type="NCBI Taxonomy" id="2984194"/>
    <lineage>
        <taxon>Bacteria</taxon>
        <taxon>Pseudomonadati</taxon>
        <taxon>Pseudomonadota</taxon>
        <taxon>Betaproteobacteria</taxon>
        <taxon>Burkholderiales</taxon>
        <taxon>Sphaerotilaceae</taxon>
        <taxon>Pseudaquabacterium</taxon>
    </lineage>
</organism>
<proteinExistence type="predicted"/>
<feature type="transmembrane region" description="Helical" evidence="6">
    <location>
        <begin position="6"/>
        <end position="29"/>
    </location>
</feature>
<evidence type="ECO:0000256" key="1">
    <source>
        <dbReference type="ARBA" id="ARBA00004651"/>
    </source>
</evidence>
<dbReference type="EMBL" id="JBBUTF010000006">
    <property type="protein sequence ID" value="MEK8025916.1"/>
    <property type="molecule type" value="Genomic_DNA"/>
</dbReference>
<dbReference type="Proteomes" id="UP001368500">
    <property type="component" value="Unassembled WGS sequence"/>
</dbReference>
<evidence type="ECO:0000313" key="7">
    <source>
        <dbReference type="EMBL" id="MEK8025916.1"/>
    </source>
</evidence>
<evidence type="ECO:0000256" key="5">
    <source>
        <dbReference type="ARBA" id="ARBA00023136"/>
    </source>
</evidence>
<keyword evidence="3 6" id="KW-0812">Transmembrane</keyword>
<comment type="caution">
    <text evidence="7">The sequence shown here is derived from an EMBL/GenBank/DDBJ whole genome shotgun (WGS) entry which is preliminary data.</text>
</comment>
<keyword evidence="4 6" id="KW-1133">Transmembrane helix</keyword>
<evidence type="ECO:0000256" key="6">
    <source>
        <dbReference type="SAM" id="Phobius"/>
    </source>
</evidence>
<dbReference type="PANTHER" id="PTHR30086:SF20">
    <property type="entry name" value="ARGININE EXPORTER PROTEIN ARGO-RELATED"/>
    <property type="match status" value="1"/>
</dbReference>
<feature type="transmembrane region" description="Helical" evidence="6">
    <location>
        <begin position="41"/>
        <end position="63"/>
    </location>
</feature>
<accession>A0ABU9B7R4</accession>
<dbReference type="InterPro" id="IPR001123">
    <property type="entry name" value="LeuE-type"/>
</dbReference>
<dbReference type="Pfam" id="PF01810">
    <property type="entry name" value="LysE"/>
    <property type="match status" value="1"/>
</dbReference>
<gene>
    <name evidence="7" type="ORF">AACH11_08075</name>
</gene>
<evidence type="ECO:0000313" key="8">
    <source>
        <dbReference type="Proteomes" id="UP001368500"/>
    </source>
</evidence>
<reference evidence="7 8" key="1">
    <citation type="submission" date="2024-04" db="EMBL/GenBank/DDBJ databases">
        <title>Novel species of the genus Ideonella isolated from streams.</title>
        <authorList>
            <person name="Lu H."/>
        </authorList>
    </citation>
    <scope>NUCLEOTIDE SEQUENCE [LARGE SCALE GENOMIC DNA]</scope>
    <source>
        <strain evidence="7 8">BYS139W</strain>
    </source>
</reference>
<dbReference type="RefSeq" id="WP_341373701.1">
    <property type="nucleotide sequence ID" value="NZ_JBBUTF010000006.1"/>
</dbReference>
<protein>
    <submittedName>
        <fullName evidence="7">LysE family transporter</fullName>
    </submittedName>
</protein>
<keyword evidence="8" id="KW-1185">Reference proteome</keyword>
<name>A0ABU9B7R4_9BURK</name>
<keyword evidence="2" id="KW-1003">Cell membrane</keyword>
<feature type="transmembrane region" description="Helical" evidence="6">
    <location>
        <begin position="182"/>
        <end position="203"/>
    </location>
</feature>
<comment type="subcellular location">
    <subcellularLocation>
        <location evidence="1">Cell membrane</location>
        <topology evidence="1">Multi-pass membrane protein</topology>
    </subcellularLocation>
</comment>
<dbReference type="PANTHER" id="PTHR30086">
    <property type="entry name" value="ARGININE EXPORTER PROTEIN ARGO"/>
    <property type="match status" value="1"/>
</dbReference>
<keyword evidence="5 6" id="KW-0472">Membrane</keyword>
<evidence type="ECO:0000256" key="4">
    <source>
        <dbReference type="ARBA" id="ARBA00022989"/>
    </source>
</evidence>